<reference evidence="1" key="1">
    <citation type="submission" date="2022-03" db="EMBL/GenBank/DDBJ databases">
        <authorList>
            <person name="Martin H S."/>
        </authorList>
    </citation>
    <scope>NUCLEOTIDE SEQUENCE</scope>
</reference>
<keyword evidence="2" id="KW-1185">Reference proteome</keyword>
<evidence type="ECO:0000313" key="2">
    <source>
        <dbReference type="Proteomes" id="UP000837857"/>
    </source>
</evidence>
<proteinExistence type="predicted"/>
<organism evidence="1 2">
    <name type="scientific">Iphiclides podalirius</name>
    <name type="common">scarce swallowtail</name>
    <dbReference type="NCBI Taxonomy" id="110791"/>
    <lineage>
        <taxon>Eukaryota</taxon>
        <taxon>Metazoa</taxon>
        <taxon>Ecdysozoa</taxon>
        <taxon>Arthropoda</taxon>
        <taxon>Hexapoda</taxon>
        <taxon>Insecta</taxon>
        <taxon>Pterygota</taxon>
        <taxon>Neoptera</taxon>
        <taxon>Endopterygota</taxon>
        <taxon>Lepidoptera</taxon>
        <taxon>Glossata</taxon>
        <taxon>Ditrysia</taxon>
        <taxon>Papilionoidea</taxon>
        <taxon>Papilionidae</taxon>
        <taxon>Papilioninae</taxon>
        <taxon>Iphiclides</taxon>
    </lineage>
</organism>
<accession>A0ABN8I6N7</accession>
<feature type="non-terminal residue" evidence="1">
    <location>
        <position position="110"/>
    </location>
</feature>
<protein>
    <submittedName>
        <fullName evidence="1">Uncharacterized protein</fullName>
    </submittedName>
</protein>
<evidence type="ECO:0000313" key="1">
    <source>
        <dbReference type="EMBL" id="CAH2048661.1"/>
    </source>
</evidence>
<sequence>MLLVVVAAKGTGRRARRLDVRELTPHSTAVVTDLQSSRECPMSRLAFEEGLRRGARGAVRTEIVSEMALQKAPKPEWAGEGGGPPLARSIAVCRTRCAPAVGGALRPRVT</sequence>
<dbReference type="EMBL" id="OW152830">
    <property type="protein sequence ID" value="CAH2048661.1"/>
    <property type="molecule type" value="Genomic_DNA"/>
</dbReference>
<gene>
    <name evidence="1" type="ORF">IPOD504_LOCUS6264</name>
</gene>
<dbReference type="Proteomes" id="UP000837857">
    <property type="component" value="Chromosome 18"/>
</dbReference>
<name>A0ABN8I6N7_9NEOP</name>